<name>A0A397U558_9GLOM</name>
<dbReference type="Proteomes" id="UP000266673">
    <property type="component" value="Unassembled WGS sequence"/>
</dbReference>
<comment type="caution">
    <text evidence="1">The sequence shown here is derived from an EMBL/GenBank/DDBJ whole genome shotgun (WGS) entry which is preliminary data.</text>
</comment>
<keyword evidence="2" id="KW-1185">Reference proteome</keyword>
<accession>A0A397U558</accession>
<feature type="non-terminal residue" evidence="1">
    <location>
        <position position="110"/>
    </location>
</feature>
<reference evidence="1 2" key="1">
    <citation type="submission" date="2018-06" db="EMBL/GenBank/DDBJ databases">
        <title>Comparative genomics reveals the genomic features of Rhizophagus irregularis, R. cerebriforme, R. diaphanum and Gigaspora rosea, and their symbiotic lifestyle signature.</title>
        <authorList>
            <person name="Morin E."/>
            <person name="San Clemente H."/>
            <person name="Chen E.C.H."/>
            <person name="De La Providencia I."/>
            <person name="Hainaut M."/>
            <person name="Kuo A."/>
            <person name="Kohler A."/>
            <person name="Murat C."/>
            <person name="Tang N."/>
            <person name="Roy S."/>
            <person name="Loubradou J."/>
            <person name="Henrissat B."/>
            <person name="Grigoriev I.V."/>
            <person name="Corradi N."/>
            <person name="Roux C."/>
            <person name="Martin F.M."/>
        </authorList>
    </citation>
    <scope>NUCLEOTIDE SEQUENCE [LARGE SCALE GENOMIC DNA]</scope>
    <source>
        <strain evidence="1 2">DAOM 194757</strain>
    </source>
</reference>
<sequence length="110" mass="12691">MRLKKKECIRIYKNKIPIKSIISKGISIQLHIPLLQIEFGSKVLNGYNVKVTEEFTKKFENALKETDKKSTCEALFEEYGNFIAQRIEIGGALLIEHKSSKSYKEDIEIL</sequence>
<evidence type="ECO:0008006" key="3">
    <source>
        <dbReference type="Google" id="ProtNLM"/>
    </source>
</evidence>
<protein>
    <recommendedName>
        <fullName evidence="3">MACPF domain-containing protein</fullName>
    </recommendedName>
</protein>
<dbReference type="AlphaFoldDB" id="A0A397U558"/>
<evidence type="ECO:0000313" key="2">
    <source>
        <dbReference type="Proteomes" id="UP000266673"/>
    </source>
</evidence>
<dbReference type="EMBL" id="QKWP01001992">
    <property type="protein sequence ID" value="RIB05372.1"/>
    <property type="molecule type" value="Genomic_DNA"/>
</dbReference>
<gene>
    <name evidence="1" type="ORF">C2G38_2118510</name>
</gene>
<organism evidence="1 2">
    <name type="scientific">Gigaspora rosea</name>
    <dbReference type="NCBI Taxonomy" id="44941"/>
    <lineage>
        <taxon>Eukaryota</taxon>
        <taxon>Fungi</taxon>
        <taxon>Fungi incertae sedis</taxon>
        <taxon>Mucoromycota</taxon>
        <taxon>Glomeromycotina</taxon>
        <taxon>Glomeromycetes</taxon>
        <taxon>Diversisporales</taxon>
        <taxon>Gigasporaceae</taxon>
        <taxon>Gigaspora</taxon>
    </lineage>
</organism>
<evidence type="ECO:0000313" key="1">
    <source>
        <dbReference type="EMBL" id="RIB05372.1"/>
    </source>
</evidence>
<proteinExistence type="predicted"/>